<reference evidence="2 3" key="3">
    <citation type="journal article" date="2013" name="Rice">
        <title>Improvement of the Oryza sativa Nipponbare reference genome using next generation sequence and optical map data.</title>
        <authorList>
            <person name="Kawahara Y."/>
            <person name="de la Bastide M."/>
            <person name="Hamilton J.P."/>
            <person name="Kanamori H."/>
            <person name="McCombie W.R."/>
            <person name="Ouyang S."/>
            <person name="Schwartz D.C."/>
            <person name="Tanaka T."/>
            <person name="Wu J."/>
            <person name="Zhou S."/>
            <person name="Childs K.L."/>
            <person name="Davidson R.M."/>
            <person name="Lin H."/>
            <person name="Quesada-Ocampo L."/>
            <person name="Vaillancourt B."/>
            <person name="Sakai H."/>
            <person name="Lee S.S."/>
            <person name="Kim J."/>
            <person name="Numa H."/>
            <person name="Itoh T."/>
            <person name="Buell C.R."/>
            <person name="Matsumoto T."/>
        </authorList>
    </citation>
    <scope>NUCLEOTIDE SEQUENCE [LARGE SCALE GENOMIC DNA]</scope>
    <source>
        <strain evidence="3">cv. Nipponbare</strain>
    </source>
</reference>
<feature type="region of interest" description="Disordered" evidence="1">
    <location>
        <begin position="1"/>
        <end position="53"/>
    </location>
</feature>
<proteinExistence type="predicted"/>
<sequence length="111" mass="12627">LVEEDDHGGIPAAAGPRRCGDYTLGPPRHPCFHGQPPQRHHRHVRDQERPPHRGILVDGASAARLLHMRPLPWIGLQEVRHRAHHHRRGGRPPPHPRRHGAPEHPLQEQLP</sequence>
<dbReference type="AlphaFoldDB" id="A0A0P0XQZ2"/>
<protein>
    <submittedName>
        <fullName evidence="2">Os09g0566400 protein</fullName>
    </submittedName>
</protein>
<feature type="compositionally biased region" description="Basic residues" evidence="1">
    <location>
        <begin position="81"/>
        <end position="99"/>
    </location>
</feature>
<dbReference type="EMBL" id="AP014965">
    <property type="protein sequence ID" value="BAT09463.1"/>
    <property type="molecule type" value="Genomic_DNA"/>
</dbReference>
<keyword evidence="3" id="KW-1185">Reference proteome</keyword>
<accession>A0A0P0XQZ2</accession>
<evidence type="ECO:0000313" key="3">
    <source>
        <dbReference type="Proteomes" id="UP000059680"/>
    </source>
</evidence>
<reference evidence="3" key="1">
    <citation type="journal article" date="2005" name="Nature">
        <title>The map-based sequence of the rice genome.</title>
        <authorList>
            <consortium name="International rice genome sequencing project (IRGSP)"/>
            <person name="Matsumoto T."/>
            <person name="Wu J."/>
            <person name="Kanamori H."/>
            <person name="Katayose Y."/>
            <person name="Fujisawa M."/>
            <person name="Namiki N."/>
            <person name="Mizuno H."/>
            <person name="Yamamoto K."/>
            <person name="Antonio B.A."/>
            <person name="Baba T."/>
            <person name="Sakata K."/>
            <person name="Nagamura Y."/>
            <person name="Aoki H."/>
            <person name="Arikawa K."/>
            <person name="Arita K."/>
            <person name="Bito T."/>
            <person name="Chiden Y."/>
            <person name="Fujitsuka N."/>
            <person name="Fukunaka R."/>
            <person name="Hamada M."/>
            <person name="Harada C."/>
            <person name="Hayashi A."/>
            <person name="Hijishita S."/>
            <person name="Honda M."/>
            <person name="Hosokawa S."/>
            <person name="Ichikawa Y."/>
            <person name="Idonuma A."/>
            <person name="Iijima M."/>
            <person name="Ikeda M."/>
            <person name="Ikeno M."/>
            <person name="Ito K."/>
            <person name="Ito S."/>
            <person name="Ito T."/>
            <person name="Ito Y."/>
            <person name="Ito Y."/>
            <person name="Iwabuchi A."/>
            <person name="Kamiya K."/>
            <person name="Karasawa W."/>
            <person name="Kurita K."/>
            <person name="Katagiri S."/>
            <person name="Kikuta A."/>
            <person name="Kobayashi H."/>
            <person name="Kobayashi N."/>
            <person name="Machita K."/>
            <person name="Maehara T."/>
            <person name="Masukawa M."/>
            <person name="Mizubayashi T."/>
            <person name="Mukai Y."/>
            <person name="Nagasaki H."/>
            <person name="Nagata Y."/>
            <person name="Naito S."/>
            <person name="Nakashima M."/>
            <person name="Nakama Y."/>
            <person name="Nakamichi Y."/>
            <person name="Nakamura M."/>
            <person name="Meguro A."/>
            <person name="Negishi M."/>
            <person name="Ohta I."/>
            <person name="Ohta T."/>
            <person name="Okamoto M."/>
            <person name="Ono N."/>
            <person name="Saji S."/>
            <person name="Sakaguchi M."/>
            <person name="Sakai K."/>
            <person name="Shibata M."/>
            <person name="Shimokawa T."/>
            <person name="Song J."/>
            <person name="Takazaki Y."/>
            <person name="Terasawa K."/>
            <person name="Tsugane M."/>
            <person name="Tsuji K."/>
            <person name="Ueda S."/>
            <person name="Waki K."/>
            <person name="Yamagata H."/>
            <person name="Yamamoto M."/>
            <person name="Yamamoto S."/>
            <person name="Yamane H."/>
            <person name="Yoshiki S."/>
            <person name="Yoshihara R."/>
            <person name="Yukawa K."/>
            <person name="Zhong H."/>
            <person name="Yano M."/>
            <person name="Yuan Q."/>
            <person name="Ouyang S."/>
            <person name="Liu J."/>
            <person name="Jones K.M."/>
            <person name="Gansberger K."/>
            <person name="Moffat K."/>
            <person name="Hill J."/>
            <person name="Bera J."/>
            <person name="Fadrosh D."/>
            <person name="Jin S."/>
            <person name="Johri S."/>
            <person name="Kim M."/>
            <person name="Overton L."/>
            <person name="Reardon M."/>
            <person name="Tsitrin T."/>
            <person name="Vuong H."/>
            <person name="Weaver B."/>
            <person name="Ciecko A."/>
            <person name="Tallon L."/>
            <person name="Jackson J."/>
            <person name="Pai G."/>
            <person name="Aken S.V."/>
            <person name="Utterback T."/>
            <person name="Reidmuller S."/>
            <person name="Feldblyum T."/>
            <person name="Hsiao J."/>
            <person name="Zismann V."/>
            <person name="Iobst S."/>
            <person name="de Vazeille A.R."/>
            <person name="Buell C.R."/>
            <person name="Ying K."/>
            <person name="Li Y."/>
            <person name="Lu T."/>
            <person name="Huang Y."/>
            <person name="Zhao Q."/>
            <person name="Feng Q."/>
            <person name="Zhang L."/>
            <person name="Zhu J."/>
            <person name="Weng Q."/>
            <person name="Mu J."/>
            <person name="Lu Y."/>
            <person name="Fan D."/>
            <person name="Liu Y."/>
            <person name="Guan J."/>
            <person name="Zhang Y."/>
            <person name="Yu S."/>
            <person name="Liu X."/>
            <person name="Zhang Y."/>
            <person name="Hong G."/>
            <person name="Han B."/>
            <person name="Choisne N."/>
            <person name="Demange N."/>
            <person name="Orjeda G."/>
            <person name="Samain S."/>
            <person name="Cattolico L."/>
            <person name="Pelletier E."/>
            <person name="Couloux A."/>
            <person name="Segurens B."/>
            <person name="Wincker P."/>
            <person name="D'Hont A."/>
            <person name="Scarpelli C."/>
            <person name="Weissenbach J."/>
            <person name="Salanoubat M."/>
            <person name="Quetier F."/>
            <person name="Yu Y."/>
            <person name="Kim H.R."/>
            <person name="Rambo T."/>
            <person name="Currie J."/>
            <person name="Collura K."/>
            <person name="Luo M."/>
            <person name="Yang T."/>
            <person name="Ammiraju J.S.S."/>
            <person name="Engler F."/>
            <person name="Soderlund C."/>
            <person name="Wing R.A."/>
            <person name="Palmer L.E."/>
            <person name="de la Bastide M."/>
            <person name="Spiegel L."/>
            <person name="Nascimento L."/>
            <person name="Zutavern T."/>
            <person name="O'Shaughnessy A."/>
            <person name="Dike S."/>
            <person name="Dedhia N."/>
            <person name="Preston R."/>
            <person name="Balija V."/>
            <person name="McCombie W.R."/>
            <person name="Chow T."/>
            <person name="Chen H."/>
            <person name="Chung M."/>
            <person name="Chen C."/>
            <person name="Shaw J."/>
            <person name="Wu H."/>
            <person name="Hsiao K."/>
            <person name="Chao Y."/>
            <person name="Chu M."/>
            <person name="Cheng C."/>
            <person name="Hour A."/>
            <person name="Lee P."/>
            <person name="Lin S."/>
            <person name="Lin Y."/>
            <person name="Liou J."/>
            <person name="Liu S."/>
            <person name="Hsing Y."/>
            <person name="Raghuvanshi S."/>
            <person name="Mohanty A."/>
            <person name="Bharti A.K."/>
            <person name="Gaur A."/>
            <person name="Gupta V."/>
            <person name="Kumar D."/>
            <person name="Ravi V."/>
            <person name="Vij S."/>
            <person name="Kapur A."/>
            <person name="Khurana P."/>
            <person name="Khurana P."/>
            <person name="Khurana J.P."/>
            <person name="Tyagi A.K."/>
            <person name="Gaikwad K."/>
            <person name="Singh A."/>
            <person name="Dalal V."/>
            <person name="Srivastava S."/>
            <person name="Dixit A."/>
            <person name="Pal A.K."/>
            <person name="Ghazi I.A."/>
            <person name="Yadav M."/>
            <person name="Pandit A."/>
            <person name="Bhargava A."/>
            <person name="Sureshbabu K."/>
            <person name="Batra K."/>
            <person name="Sharma T.R."/>
            <person name="Mohapatra T."/>
            <person name="Singh N.K."/>
            <person name="Messing J."/>
            <person name="Nelson A.B."/>
            <person name="Fuks G."/>
            <person name="Kavchok S."/>
            <person name="Keizer G."/>
            <person name="Linton E."/>
            <person name="Llaca V."/>
            <person name="Song R."/>
            <person name="Tanyolac B."/>
            <person name="Young S."/>
            <person name="Ho-Il K."/>
            <person name="Hahn J.H."/>
            <person name="Sangsakoo G."/>
            <person name="Vanavichit A."/>
            <person name="de Mattos Luiz.A.T."/>
            <person name="Zimmer P.D."/>
            <person name="Malone G."/>
            <person name="Dellagostin O."/>
            <person name="de Oliveira A.C."/>
            <person name="Bevan M."/>
            <person name="Bancroft I."/>
            <person name="Minx P."/>
            <person name="Cordum H."/>
            <person name="Wilson R."/>
            <person name="Cheng Z."/>
            <person name="Jin W."/>
            <person name="Jiang J."/>
            <person name="Leong S.A."/>
            <person name="Iwama H."/>
            <person name="Gojobori T."/>
            <person name="Itoh T."/>
            <person name="Niimura Y."/>
            <person name="Fujii Y."/>
            <person name="Habara T."/>
            <person name="Sakai H."/>
            <person name="Sato Y."/>
            <person name="Wilson G."/>
            <person name="Kumar K."/>
            <person name="McCouch S."/>
            <person name="Juretic N."/>
            <person name="Hoen D."/>
            <person name="Wright S."/>
            <person name="Bruskiewich R."/>
            <person name="Bureau T."/>
            <person name="Miyao A."/>
            <person name="Hirochika H."/>
            <person name="Nishikawa T."/>
            <person name="Kadowaki K."/>
            <person name="Sugiura M."/>
            <person name="Burr B."/>
            <person name="Sasaki T."/>
        </authorList>
    </citation>
    <scope>NUCLEOTIDE SEQUENCE [LARGE SCALE GENOMIC DNA]</scope>
    <source>
        <strain evidence="3">cv. Nipponbare</strain>
    </source>
</reference>
<reference evidence="2 3" key="2">
    <citation type="journal article" date="2013" name="Plant Cell Physiol.">
        <title>Rice Annotation Project Database (RAP-DB): an integrative and interactive database for rice genomics.</title>
        <authorList>
            <person name="Sakai H."/>
            <person name="Lee S.S."/>
            <person name="Tanaka T."/>
            <person name="Numa H."/>
            <person name="Kim J."/>
            <person name="Kawahara Y."/>
            <person name="Wakimoto H."/>
            <person name="Yang C.C."/>
            <person name="Iwamoto M."/>
            <person name="Abe T."/>
            <person name="Yamada Y."/>
            <person name="Muto A."/>
            <person name="Inokuchi H."/>
            <person name="Ikemura T."/>
            <person name="Matsumoto T."/>
            <person name="Sasaki T."/>
            <person name="Itoh T."/>
        </authorList>
    </citation>
    <scope>NUCLEOTIDE SEQUENCE [LARGE SCALE GENOMIC DNA]</scope>
    <source>
        <strain evidence="3">cv. Nipponbare</strain>
    </source>
</reference>
<name>A0A0P0XQZ2_ORYSJ</name>
<dbReference type="InParanoid" id="A0A0P0XQZ2"/>
<dbReference type="PaxDb" id="39947-A0A0P0XQZ2"/>
<feature type="non-terminal residue" evidence="2">
    <location>
        <position position="1"/>
    </location>
</feature>
<organism evidence="2 3">
    <name type="scientific">Oryza sativa subsp. japonica</name>
    <name type="common">Rice</name>
    <dbReference type="NCBI Taxonomy" id="39947"/>
    <lineage>
        <taxon>Eukaryota</taxon>
        <taxon>Viridiplantae</taxon>
        <taxon>Streptophyta</taxon>
        <taxon>Embryophyta</taxon>
        <taxon>Tracheophyta</taxon>
        <taxon>Spermatophyta</taxon>
        <taxon>Magnoliopsida</taxon>
        <taxon>Liliopsida</taxon>
        <taxon>Poales</taxon>
        <taxon>Poaceae</taxon>
        <taxon>BOP clade</taxon>
        <taxon>Oryzoideae</taxon>
        <taxon>Oryzeae</taxon>
        <taxon>Oryzinae</taxon>
        <taxon>Oryza</taxon>
        <taxon>Oryza sativa</taxon>
    </lineage>
</organism>
<dbReference type="Proteomes" id="UP000059680">
    <property type="component" value="Chromosome 9"/>
</dbReference>
<evidence type="ECO:0000256" key="1">
    <source>
        <dbReference type="SAM" id="MobiDB-lite"/>
    </source>
</evidence>
<evidence type="ECO:0000313" key="2">
    <source>
        <dbReference type="EMBL" id="BAT09463.1"/>
    </source>
</evidence>
<gene>
    <name evidence="2" type="ordered locus">Os09g0566400</name>
    <name evidence="2" type="ORF">OSNPB_090566400</name>
</gene>
<feature type="compositionally biased region" description="Basic and acidic residues" evidence="1">
    <location>
        <begin position="100"/>
        <end position="111"/>
    </location>
</feature>
<feature type="region of interest" description="Disordered" evidence="1">
    <location>
        <begin position="79"/>
        <end position="111"/>
    </location>
</feature>